<dbReference type="AlphaFoldDB" id="Q1D1T5"/>
<dbReference type="STRING" id="246197.MXAN_5236"/>
<reference evidence="1 2" key="1">
    <citation type="journal article" date="2006" name="Proc. Natl. Acad. Sci. U.S.A.">
        <title>Evolution of sensory complexity recorded in a myxobacterial genome.</title>
        <authorList>
            <person name="Goldman B.S."/>
            <person name="Nierman W.C."/>
            <person name="Kaiser D."/>
            <person name="Slater S.C."/>
            <person name="Durkin A.S."/>
            <person name="Eisen J.A."/>
            <person name="Ronning C.M."/>
            <person name="Barbazuk W.B."/>
            <person name="Blanchard M."/>
            <person name="Field C."/>
            <person name="Halling C."/>
            <person name="Hinkle G."/>
            <person name="Iartchuk O."/>
            <person name="Kim H.S."/>
            <person name="Mackenzie C."/>
            <person name="Madupu R."/>
            <person name="Miller N."/>
            <person name="Shvartsbeyn A."/>
            <person name="Sullivan S.A."/>
            <person name="Vaudin M."/>
            <person name="Wiegand R."/>
            <person name="Kaplan H.B."/>
        </authorList>
    </citation>
    <scope>NUCLEOTIDE SEQUENCE [LARGE SCALE GENOMIC DNA]</scope>
    <source>
        <strain evidence="2">DK1622</strain>
    </source>
</reference>
<evidence type="ECO:0000313" key="1">
    <source>
        <dbReference type="EMBL" id="ABF88295.1"/>
    </source>
</evidence>
<dbReference type="EMBL" id="CP000113">
    <property type="protein sequence ID" value="ABF88295.1"/>
    <property type="molecule type" value="Genomic_DNA"/>
</dbReference>
<protein>
    <submittedName>
        <fullName evidence="1">Uncharacterized protein</fullName>
    </submittedName>
</protein>
<dbReference type="KEGG" id="mxa:MXAN_5236"/>
<sequence length="596" mass="66499">MRIQGLRGLAARIDAAGASQKKWSAGRLEGQSLPVGELLQELQRRPLFDVSTLICPIELSCAVPEADAPAQRAMLEALLDWTLRLGGRGELAEFTLDGEVRCFLWEGKKRALPVAHSDRRVKTDFVMLQKHCREAALKYVPRKATVLRCACGTATAPTAVACVSCERDFTAPIGAESRPEDDESLRLLRTRLVKLNIPLPKNDVFFANVFRPRNAFEALTYEELLPRFEFETTDPRELRRRIELLTEVETWPKRYSPPGLLDESSFASWCASLQTLTKPSARKPLERLAREQGHRFKEIAAVAPWAPGWLAARDVSGSSVPGSYRFEQVKQALDFLRRLAGAKVALSAELLGVLQHIAPDLVTEKEQKLHEKELDRRALSDGTGFGDYLKRRSAKAKSQAHALAAVLAEAGSPDAKGSAPSARVNLARAVVEWLVEGRRPELEDVEGDWLVEQLEALKRAKRLPKAILESAERARLHPAPFGLTGARCWDAQPGRLSAADLKARAACPECNRRVKPSRVLHIPSLDAGMEARTVRLYECEPCDRSLLFARAVKPARAPKTPARAFVEYRDAAALKKPFPKGFVPWRYERFLTRQHE</sequence>
<keyword evidence="2" id="KW-1185">Reference proteome</keyword>
<name>Q1D1T5_MYXXD</name>
<dbReference type="HOGENOM" id="CLU_457717_0_0_7"/>
<dbReference type="Proteomes" id="UP000002402">
    <property type="component" value="Chromosome"/>
</dbReference>
<evidence type="ECO:0000313" key="2">
    <source>
        <dbReference type="Proteomes" id="UP000002402"/>
    </source>
</evidence>
<organism evidence="1 2">
    <name type="scientific">Myxococcus xanthus (strain DK1622)</name>
    <dbReference type="NCBI Taxonomy" id="246197"/>
    <lineage>
        <taxon>Bacteria</taxon>
        <taxon>Pseudomonadati</taxon>
        <taxon>Myxococcota</taxon>
        <taxon>Myxococcia</taxon>
        <taxon>Myxococcales</taxon>
        <taxon>Cystobacterineae</taxon>
        <taxon>Myxococcaceae</taxon>
        <taxon>Myxococcus</taxon>
    </lineage>
</organism>
<dbReference type="EnsemblBacteria" id="ABF88295">
    <property type="protein sequence ID" value="ABF88295"/>
    <property type="gene ID" value="MXAN_5236"/>
</dbReference>
<proteinExistence type="predicted"/>
<accession>Q1D1T5</accession>
<gene>
    <name evidence="1" type="ordered locus">MXAN_5236</name>
</gene>